<name>E1RCJ2_SEDSS</name>
<dbReference type="HOGENOM" id="CLU_171901_0_0_12"/>
<dbReference type="EMBL" id="CP002116">
    <property type="protein sequence ID" value="ADK80072.1"/>
    <property type="molecule type" value="Genomic_DNA"/>
</dbReference>
<dbReference type="eggNOG" id="ENOG50333QE">
    <property type="taxonomic scope" value="Bacteria"/>
</dbReference>
<sequence length="97" mass="11424">MSGCEDDEKRYCANCIHCKTVRVPAGDGRSYQLRIRCEAGQWRKKLGEEKLHKYFTVSRRDASDCPHYEEMGESRDFIKELKKNLPIKDEIYSPSEY</sequence>
<protein>
    <submittedName>
        <fullName evidence="1">Uncharacterized protein</fullName>
    </submittedName>
</protein>
<dbReference type="AlphaFoldDB" id="E1RCJ2"/>
<keyword evidence="2" id="KW-1185">Reference proteome</keyword>
<dbReference type="Proteomes" id="UP000002318">
    <property type="component" value="Chromosome"/>
</dbReference>
<accession>E1RCJ2</accession>
<evidence type="ECO:0000313" key="2">
    <source>
        <dbReference type="Proteomes" id="UP000002318"/>
    </source>
</evidence>
<dbReference type="OrthoDB" id="361342at2"/>
<reference evidence="1 2" key="1">
    <citation type="journal article" date="2010" name="Stand. Genomic Sci.">
        <title>Complete genome sequence of Spirochaeta smaragdinae type strain (SEBR 4228).</title>
        <authorList>
            <person name="Mavromatis K."/>
            <person name="Yasawong M."/>
            <person name="Chertkov O."/>
            <person name="Lapidus A."/>
            <person name="Lucas S."/>
            <person name="Nolan M."/>
            <person name="Del Rio T.G."/>
            <person name="Tice H."/>
            <person name="Cheng J.F."/>
            <person name="Pitluck S."/>
            <person name="Liolios K."/>
            <person name="Ivanova N."/>
            <person name="Tapia R."/>
            <person name="Han C."/>
            <person name="Bruce D."/>
            <person name="Goodwin L."/>
            <person name="Pati A."/>
            <person name="Chen A."/>
            <person name="Palaniappan K."/>
            <person name="Land M."/>
            <person name="Hauser L."/>
            <person name="Chang Y.J."/>
            <person name="Jeffries C.D."/>
            <person name="Detter J.C."/>
            <person name="Rohde M."/>
            <person name="Brambilla E."/>
            <person name="Spring S."/>
            <person name="Goker M."/>
            <person name="Sikorski J."/>
            <person name="Woyke T."/>
            <person name="Bristow J."/>
            <person name="Eisen J.A."/>
            <person name="Markowitz V."/>
            <person name="Hugenholtz P."/>
            <person name="Klenk H.P."/>
            <person name="Kyrpides N.C."/>
        </authorList>
    </citation>
    <scope>NUCLEOTIDE SEQUENCE [LARGE SCALE GENOMIC DNA]</scope>
    <source>
        <strain evidence="2">DSM 11293 / JCM 15392 / SEBR 4228</strain>
    </source>
</reference>
<organism evidence="1 2">
    <name type="scientific">Sediminispirochaeta smaragdinae (strain DSM 11293 / JCM 15392 / SEBR 4228)</name>
    <name type="common">Spirochaeta smaragdinae</name>
    <dbReference type="NCBI Taxonomy" id="573413"/>
    <lineage>
        <taxon>Bacteria</taxon>
        <taxon>Pseudomonadati</taxon>
        <taxon>Spirochaetota</taxon>
        <taxon>Spirochaetia</taxon>
        <taxon>Spirochaetales</taxon>
        <taxon>Spirochaetaceae</taxon>
        <taxon>Sediminispirochaeta</taxon>
    </lineage>
</organism>
<gene>
    <name evidence="1" type="ordered locus">Spirs_0938</name>
</gene>
<dbReference type="RefSeq" id="WP_013253536.1">
    <property type="nucleotide sequence ID" value="NC_014364.1"/>
</dbReference>
<dbReference type="STRING" id="573413.Spirs_0938"/>
<proteinExistence type="predicted"/>
<dbReference type="KEGG" id="ssm:Spirs_0938"/>
<evidence type="ECO:0000313" key="1">
    <source>
        <dbReference type="EMBL" id="ADK80072.1"/>
    </source>
</evidence>